<proteinExistence type="predicted"/>
<evidence type="ECO:0000313" key="4">
    <source>
        <dbReference type="Proteomes" id="UP000199152"/>
    </source>
</evidence>
<dbReference type="InterPro" id="IPR036637">
    <property type="entry name" value="Phosphohistidine_dom_sf"/>
</dbReference>
<accession>A0A1I4E3H0</accession>
<dbReference type="EMBL" id="FOSW01000005">
    <property type="protein sequence ID" value="SFL00302.1"/>
    <property type="molecule type" value="Genomic_DNA"/>
</dbReference>
<dbReference type="NCBIfam" id="NF006153">
    <property type="entry name" value="PRK08296.1-5"/>
    <property type="match status" value="1"/>
</dbReference>
<reference evidence="3 4" key="1">
    <citation type="submission" date="2016-10" db="EMBL/GenBank/DDBJ databases">
        <authorList>
            <person name="de Groot N.N."/>
        </authorList>
    </citation>
    <scope>NUCLEOTIDE SEQUENCE [LARGE SCALE GENOMIC DNA]</scope>
    <source>
        <strain evidence="3 4">DSM 45317</strain>
    </source>
</reference>
<dbReference type="NCBIfam" id="NF006151">
    <property type="entry name" value="PRK08296.1-3"/>
    <property type="match status" value="1"/>
</dbReference>
<evidence type="ECO:0000259" key="2">
    <source>
        <dbReference type="Pfam" id="PF00391"/>
    </source>
</evidence>
<name>A0A1I4E3H0_9ACTN</name>
<feature type="compositionally biased region" description="Polar residues" evidence="1">
    <location>
        <begin position="1"/>
        <end position="12"/>
    </location>
</feature>
<dbReference type="RefSeq" id="WP_091323992.1">
    <property type="nucleotide sequence ID" value="NZ_FOSW01000005.1"/>
</dbReference>
<dbReference type="NCBIfam" id="NF006150">
    <property type="entry name" value="PRK08296.1-2"/>
    <property type="match status" value="1"/>
</dbReference>
<dbReference type="Gene3D" id="3.50.30.10">
    <property type="entry name" value="Phosphohistidine domain"/>
    <property type="match status" value="1"/>
</dbReference>
<dbReference type="Pfam" id="PF00391">
    <property type="entry name" value="PEP-utilizers"/>
    <property type="match status" value="1"/>
</dbReference>
<keyword evidence="3" id="KW-0670">Pyruvate</keyword>
<dbReference type="SUPFAM" id="SSF52009">
    <property type="entry name" value="Phosphohistidine domain"/>
    <property type="match status" value="1"/>
</dbReference>
<dbReference type="AlphaFoldDB" id="A0A1I4E3H0"/>
<dbReference type="OrthoDB" id="9765468at2"/>
<feature type="domain" description="PEP-utilising enzyme mobile" evidence="2">
    <location>
        <begin position="550"/>
        <end position="620"/>
    </location>
</feature>
<evidence type="ECO:0000256" key="1">
    <source>
        <dbReference type="SAM" id="MobiDB-lite"/>
    </source>
</evidence>
<dbReference type="PANTHER" id="PTHR43615">
    <property type="entry name" value="PHOSPHOENOLPYRUVATE SYNTHASE-RELATED"/>
    <property type="match status" value="1"/>
</dbReference>
<evidence type="ECO:0000313" key="3">
    <source>
        <dbReference type="EMBL" id="SFL00302.1"/>
    </source>
</evidence>
<feature type="region of interest" description="Disordered" evidence="1">
    <location>
        <begin position="1"/>
        <end position="21"/>
    </location>
</feature>
<keyword evidence="4" id="KW-1185">Reference proteome</keyword>
<dbReference type="InterPro" id="IPR008279">
    <property type="entry name" value="PEP-util_enz_mobile_dom"/>
</dbReference>
<dbReference type="InParanoid" id="A0A1I4E3H0"/>
<sequence length="630" mass="70514">MTLTSSNSTDGVPSSEGAAQAVPGKRFASPFAVQTPAGAEGWQSMYPYYALLSDERREFEDGKFWFFDGMHNPEPLYPFDTIMTENWWVAASQMSTRVWPVPPAGGIDHRIINGYLYISPNAVTDPDEVAQRAQEFAVRAGHYYENWDEIYEQWVAKATDCIERLKAIRFAPLPGMEPESSVFEHRGVYSTYDLLTSYGALIENLFEMGSYHFEMLNLGYGAYLTFREFCQAAFPGISDQTIASMVSGIDILLFRPDDEVRGLAKLAVELELSDIVLGNDDPDATLNAIAAHPNGSQWISAFEKAKDPWFWFSTGAGYTHSDRAWIDDLRLPFSAMRGYVQALLAGEDIRRPLDEILAERVRVTAEYRSYLPTDADRESFDGLVELARQVFPFVENHNFYVEHWHHSLFWSKVRELGDVFVAHDFLDDREDVFYLHRNEIYSALYDLNIGWATGTEARGVTYWRPEVERRKRIREVLKANPPLPALGIPPEFITEPLTVMLWGITQESVQEWLGVDGQDGGELRGVAASAGKATGRARVIIDPEQLHEVEDGDILVCRITAPSWAPVFSRLSAAVSDVGGIMAHTAIVCREYGLPAVVGTGFATTSIRTGQLIEVDGNTGVVRVLEDVSA</sequence>
<dbReference type="STRING" id="504800.SAMN04488085_105210"/>
<dbReference type="GO" id="GO:0016301">
    <property type="term" value="F:kinase activity"/>
    <property type="evidence" value="ECO:0007669"/>
    <property type="project" value="UniProtKB-KW"/>
</dbReference>
<dbReference type="PANTHER" id="PTHR43615:SF1">
    <property type="entry name" value="PPDK_N DOMAIN-CONTAINING PROTEIN"/>
    <property type="match status" value="1"/>
</dbReference>
<dbReference type="InterPro" id="IPR051549">
    <property type="entry name" value="PEP_Utilizing_Enz"/>
</dbReference>
<gene>
    <name evidence="3" type="ORF">SAMN04488085_105210</name>
</gene>
<protein>
    <submittedName>
        <fullName evidence="3">Pyruvate, water dikinase</fullName>
    </submittedName>
</protein>
<dbReference type="Proteomes" id="UP000199152">
    <property type="component" value="Unassembled WGS sequence"/>
</dbReference>
<keyword evidence="3" id="KW-0418">Kinase</keyword>
<keyword evidence="3" id="KW-0808">Transferase</keyword>
<organism evidence="3 4">
    <name type="scientific">Geodermatophilus ruber</name>
    <dbReference type="NCBI Taxonomy" id="504800"/>
    <lineage>
        <taxon>Bacteria</taxon>
        <taxon>Bacillati</taxon>
        <taxon>Actinomycetota</taxon>
        <taxon>Actinomycetes</taxon>
        <taxon>Geodermatophilales</taxon>
        <taxon>Geodermatophilaceae</taxon>
        <taxon>Geodermatophilus</taxon>
    </lineage>
</organism>